<organism evidence="1 2">
    <name type="scientific">Kwoniella mangroviensis CBS 10435</name>
    <dbReference type="NCBI Taxonomy" id="1331196"/>
    <lineage>
        <taxon>Eukaryota</taxon>
        <taxon>Fungi</taxon>
        <taxon>Dikarya</taxon>
        <taxon>Basidiomycota</taxon>
        <taxon>Agaricomycotina</taxon>
        <taxon>Tremellomycetes</taxon>
        <taxon>Tremellales</taxon>
        <taxon>Cryptococcaceae</taxon>
        <taxon>Kwoniella</taxon>
    </lineage>
</organism>
<dbReference type="OrthoDB" id="2793915at2759"/>
<proteinExistence type="predicted"/>
<keyword evidence="2" id="KW-1185">Reference proteome</keyword>
<evidence type="ECO:0000313" key="2">
    <source>
        <dbReference type="Proteomes" id="UP000092583"/>
    </source>
</evidence>
<dbReference type="AlphaFoldDB" id="A0A1B9ILZ0"/>
<dbReference type="EMBL" id="KV700091">
    <property type="protein sequence ID" value="OCF56380.1"/>
    <property type="molecule type" value="Genomic_DNA"/>
</dbReference>
<protein>
    <submittedName>
        <fullName evidence="1">Uncharacterized protein</fullName>
    </submittedName>
</protein>
<evidence type="ECO:0000313" key="1">
    <source>
        <dbReference type="EMBL" id="OCF56380.1"/>
    </source>
</evidence>
<reference evidence="2" key="2">
    <citation type="submission" date="2013-12" db="EMBL/GenBank/DDBJ databases">
        <title>Evolution of pathogenesis and genome organization in the Tremellales.</title>
        <authorList>
            <person name="Cuomo C."/>
            <person name="Litvintseva A."/>
            <person name="Heitman J."/>
            <person name="Chen Y."/>
            <person name="Sun S."/>
            <person name="Springer D."/>
            <person name="Dromer F."/>
            <person name="Young S."/>
            <person name="Zeng Q."/>
            <person name="Chapman S."/>
            <person name="Gujja S."/>
            <person name="Saif S."/>
            <person name="Birren B."/>
        </authorList>
    </citation>
    <scope>NUCLEOTIDE SEQUENCE [LARGE SCALE GENOMIC DNA]</scope>
    <source>
        <strain evidence="2">CBS 10435</strain>
    </source>
</reference>
<name>A0A1B9ILZ0_9TREE</name>
<reference evidence="1 2" key="1">
    <citation type="submission" date="2013-07" db="EMBL/GenBank/DDBJ databases">
        <title>The Genome Sequence of Kwoniella mangroviensis CBS10435.</title>
        <authorList>
            <consortium name="The Broad Institute Genome Sequencing Platform"/>
            <person name="Cuomo C."/>
            <person name="Litvintseva A."/>
            <person name="Chen Y."/>
            <person name="Heitman J."/>
            <person name="Sun S."/>
            <person name="Springer D."/>
            <person name="Dromer F."/>
            <person name="Young S.K."/>
            <person name="Zeng Q."/>
            <person name="Gargeya S."/>
            <person name="Fitzgerald M."/>
            <person name="Abouelleil A."/>
            <person name="Alvarado L."/>
            <person name="Berlin A.M."/>
            <person name="Chapman S.B."/>
            <person name="Dewar J."/>
            <person name="Goldberg J."/>
            <person name="Griggs A."/>
            <person name="Gujja S."/>
            <person name="Hansen M."/>
            <person name="Howarth C."/>
            <person name="Imamovic A."/>
            <person name="Larimer J."/>
            <person name="McCowan C."/>
            <person name="Murphy C."/>
            <person name="Pearson M."/>
            <person name="Priest M."/>
            <person name="Roberts A."/>
            <person name="Saif S."/>
            <person name="Shea T."/>
            <person name="Sykes S."/>
            <person name="Wortman J."/>
            <person name="Nusbaum C."/>
            <person name="Birren B."/>
        </authorList>
    </citation>
    <scope>NUCLEOTIDE SEQUENCE [LARGE SCALE GENOMIC DNA]</scope>
    <source>
        <strain evidence="1 2">CBS 10435</strain>
    </source>
</reference>
<accession>A0A1B9ILZ0</accession>
<dbReference type="Proteomes" id="UP000092583">
    <property type="component" value="Unassembled WGS sequence"/>
</dbReference>
<sequence length="237" mass="27140">METRSRKKRRLNSTSQFDRIERLTIHLPPGISSPRINYSPESFAKVSLRRHIPENLSSSHNTRVVHRTSPQIQFGVLCFRINDWIYTGRLWEIYRGTLSIAGYRSHEIPIVMKVLRPDTFDRGLSDEDQSSDGLAAAYTFTRDYDPASAVKAAYNEDSIYRQLTPMQGTVIPEYYGLFISYQNANGIIDDGATLPKMMAILLEDLGNQVDPHDMFDDEYSMEEWRVASTTLHEPTVA</sequence>
<gene>
    <name evidence="1" type="ORF">L486_06323</name>
</gene>